<reference evidence="1 2" key="1">
    <citation type="submission" date="2023-01" db="EMBL/GenBank/DDBJ databases">
        <title>Analysis of 21 Apiospora genomes using comparative genomics revels a genus with tremendous synthesis potential of carbohydrate active enzymes and secondary metabolites.</title>
        <authorList>
            <person name="Sorensen T."/>
        </authorList>
    </citation>
    <scope>NUCLEOTIDE SEQUENCE [LARGE SCALE GENOMIC DNA]</scope>
    <source>
        <strain evidence="1 2">CBS 33761</strain>
    </source>
</reference>
<dbReference type="Pfam" id="PF14441">
    <property type="entry name" value="OTT_1508_deam"/>
    <property type="match status" value="1"/>
</dbReference>
<dbReference type="InterPro" id="IPR027796">
    <property type="entry name" value="OTT_1508_deam-like"/>
</dbReference>
<evidence type="ECO:0000313" key="2">
    <source>
        <dbReference type="Proteomes" id="UP001444661"/>
    </source>
</evidence>
<comment type="caution">
    <text evidence="1">The sequence shown here is derived from an EMBL/GenBank/DDBJ whole genome shotgun (WGS) entry which is preliminary data.</text>
</comment>
<dbReference type="EMBL" id="JAQQWK010000002">
    <property type="protein sequence ID" value="KAK8052331.1"/>
    <property type="molecule type" value="Genomic_DNA"/>
</dbReference>
<evidence type="ECO:0000313" key="1">
    <source>
        <dbReference type="EMBL" id="KAK8052331.1"/>
    </source>
</evidence>
<name>A0ABR1U0A9_9PEZI</name>
<proteinExistence type="predicted"/>
<dbReference type="Proteomes" id="UP001444661">
    <property type="component" value="Unassembled WGS sequence"/>
</dbReference>
<sequence>MLSRTRSNPGPVTLDSKTSGELLTGLWRRRGSRRTARVHCEIQLLKHFVRQGGSGPFFDYIGCSKKSCWLCWQLLGHFGAYTTKGTHRMIYPMWAFPAESLPSQIQFARALNATYKDMLTLINDKVLYGKDFSLRQNITHSSPRLNRPVTEAPTLGSVEPYTADTGITSSGSIHSLGRDSIATVPVVHIPGDPSEVDGASLDPQIVSVELFQHGDNDVFKRMSMVPFYINSTHEDLGEAHPGQRVSGGFISMVRRRFHRRGAHRQEARRRVQLFQALETTRIPGQRAVPRKMPGDLHVVLCDPWD</sequence>
<accession>A0ABR1U0A9</accession>
<keyword evidence="2" id="KW-1185">Reference proteome</keyword>
<gene>
    <name evidence="1" type="ORF">PG993_003716</name>
</gene>
<organism evidence="1 2">
    <name type="scientific">Apiospora rasikravindrae</name>
    <dbReference type="NCBI Taxonomy" id="990691"/>
    <lineage>
        <taxon>Eukaryota</taxon>
        <taxon>Fungi</taxon>
        <taxon>Dikarya</taxon>
        <taxon>Ascomycota</taxon>
        <taxon>Pezizomycotina</taxon>
        <taxon>Sordariomycetes</taxon>
        <taxon>Xylariomycetidae</taxon>
        <taxon>Amphisphaeriales</taxon>
        <taxon>Apiosporaceae</taxon>
        <taxon>Apiospora</taxon>
    </lineage>
</organism>
<protein>
    <submittedName>
        <fullName evidence="1">Uncharacterized protein</fullName>
    </submittedName>
</protein>